<accession>A0A2M9YBC1</accession>
<dbReference type="AlphaFoldDB" id="A0A2M9YBC1"/>
<dbReference type="RefSeq" id="WP_100710306.1">
    <property type="nucleotide sequence ID" value="NZ_NPDR01000004.1"/>
</dbReference>
<dbReference type="OrthoDB" id="330624at2"/>
<evidence type="ECO:0008006" key="3">
    <source>
        <dbReference type="Google" id="ProtNLM"/>
    </source>
</evidence>
<gene>
    <name evidence="1" type="ORF">CH362_10445</name>
</gene>
<keyword evidence="2" id="KW-1185">Reference proteome</keyword>
<dbReference type="NCBIfam" id="TIGR04452">
    <property type="entry name" value="Lepto_Lipo_YY_C"/>
    <property type="match status" value="1"/>
</dbReference>
<reference evidence="1 2" key="1">
    <citation type="submission" date="2017-07" db="EMBL/GenBank/DDBJ databases">
        <title>Leptospira spp. isolated from tropical soils.</title>
        <authorList>
            <person name="Thibeaux R."/>
            <person name="Iraola G."/>
            <person name="Ferres I."/>
            <person name="Bierque E."/>
            <person name="Girault D."/>
            <person name="Soupe-Gilbert M.-E."/>
            <person name="Picardeau M."/>
            <person name="Goarant C."/>
        </authorList>
    </citation>
    <scope>NUCLEOTIDE SEQUENCE [LARGE SCALE GENOMIC DNA]</scope>
    <source>
        <strain evidence="1 2">FH4-C-A2</strain>
    </source>
</reference>
<organism evidence="1 2">
    <name type="scientific">Leptospira saintgironsiae</name>
    <dbReference type="NCBI Taxonomy" id="2023183"/>
    <lineage>
        <taxon>Bacteria</taxon>
        <taxon>Pseudomonadati</taxon>
        <taxon>Spirochaetota</taxon>
        <taxon>Spirochaetia</taxon>
        <taxon>Leptospirales</taxon>
        <taxon>Leptospiraceae</taxon>
        <taxon>Leptospira</taxon>
    </lineage>
</organism>
<evidence type="ECO:0000313" key="2">
    <source>
        <dbReference type="Proteomes" id="UP000231926"/>
    </source>
</evidence>
<name>A0A2M9YBC1_9LEPT</name>
<comment type="caution">
    <text evidence="1">The sequence shown here is derived from an EMBL/GenBank/DDBJ whole genome shotgun (WGS) entry which is preliminary data.</text>
</comment>
<dbReference type="Proteomes" id="UP000231926">
    <property type="component" value="Unassembled WGS sequence"/>
</dbReference>
<dbReference type="InterPro" id="IPR031030">
    <property type="entry name" value="Lepto_Lipo_YY_C"/>
</dbReference>
<sequence>MRSREHQFMNKVVAILFILTALVANCNLIESTSLTKNSYTGGEAREKIRNAAFNAEGIFYEKEFGGYNGLVTTKAFDAALLISLSLDLDDSKYYKKDKVNDCVSDMEQFSNIGHYQAFRIFTLSENCRNFEEIGLLPK</sequence>
<proteinExistence type="predicted"/>
<evidence type="ECO:0000313" key="1">
    <source>
        <dbReference type="EMBL" id="PJZ48861.1"/>
    </source>
</evidence>
<dbReference type="EMBL" id="NPDR01000004">
    <property type="protein sequence ID" value="PJZ48861.1"/>
    <property type="molecule type" value="Genomic_DNA"/>
</dbReference>
<protein>
    <recommendedName>
        <fullName evidence="3">Lipoprotein</fullName>
    </recommendedName>
</protein>